<dbReference type="GO" id="GO:0045296">
    <property type="term" value="F:cadherin binding"/>
    <property type="evidence" value="ECO:0007669"/>
    <property type="project" value="TreeGrafter"/>
</dbReference>
<dbReference type="FunFam" id="2.60.40.60:FF:000167">
    <property type="entry name" value="Cadherin 16"/>
    <property type="match status" value="1"/>
</dbReference>
<dbReference type="FunFam" id="2.60.40.60:FF:000187">
    <property type="entry name" value="Cadherin 16"/>
    <property type="match status" value="1"/>
</dbReference>
<comment type="function">
    <text evidence="12">Cadherins are calcium-dependent cell adhesion proteins. They preferentially interact with themselves in a homophilic manner in connecting cells; cadherins may thus contribute to the sorting of heterogeneous cell types.</text>
</comment>
<dbReference type="PRINTS" id="PR00205">
    <property type="entry name" value="CADHERIN"/>
</dbReference>
<dbReference type="GO" id="GO:0000902">
    <property type="term" value="P:cell morphogenesis"/>
    <property type="evidence" value="ECO:0007669"/>
    <property type="project" value="TreeGrafter"/>
</dbReference>
<dbReference type="InterPro" id="IPR002126">
    <property type="entry name" value="Cadherin-like_dom"/>
</dbReference>
<feature type="domain" description="Cadherin" evidence="18">
    <location>
        <begin position="127"/>
        <end position="245"/>
    </location>
</feature>
<reference evidence="19" key="3">
    <citation type="submission" date="2025-09" db="UniProtKB">
        <authorList>
            <consortium name="Ensembl"/>
        </authorList>
    </citation>
    <scope>IDENTIFICATION</scope>
</reference>
<reference evidence="19" key="1">
    <citation type="submission" date="2019-05" db="EMBL/GenBank/DDBJ databases">
        <authorList>
            <person name="Zhang S."/>
            <person name="Liu J."/>
        </authorList>
    </citation>
    <scope>NUCLEOTIDE SEQUENCE [LARGE SCALE GENOMIC DNA]</scope>
</reference>
<keyword evidence="7 15" id="KW-0106">Calcium</keyword>
<feature type="domain" description="Cadherin" evidence="18">
    <location>
        <begin position="264"/>
        <end position="336"/>
    </location>
</feature>
<dbReference type="FunFam" id="2.60.40.60:FF:000149">
    <property type="entry name" value="cadherin-16 isoform X1"/>
    <property type="match status" value="1"/>
</dbReference>
<dbReference type="GO" id="GO:0016342">
    <property type="term" value="C:catenin complex"/>
    <property type="evidence" value="ECO:0007669"/>
    <property type="project" value="TreeGrafter"/>
</dbReference>
<evidence type="ECO:0000256" key="4">
    <source>
        <dbReference type="ARBA" id="ARBA00022723"/>
    </source>
</evidence>
<dbReference type="InterPro" id="IPR039808">
    <property type="entry name" value="Cadherin"/>
</dbReference>
<feature type="chain" id="PRO_5034243251" description="Cadherin-16" evidence="17">
    <location>
        <begin position="19"/>
        <end position="748"/>
    </location>
</feature>
<dbReference type="PANTHER" id="PTHR24027">
    <property type="entry name" value="CADHERIN-23"/>
    <property type="match status" value="1"/>
</dbReference>
<feature type="domain" description="Cadherin" evidence="18">
    <location>
        <begin position="565"/>
        <end position="664"/>
    </location>
</feature>
<evidence type="ECO:0000256" key="7">
    <source>
        <dbReference type="ARBA" id="ARBA00022837"/>
    </source>
</evidence>
<dbReference type="GeneTree" id="ENSGT00940000161650"/>
<comment type="subcellular location">
    <subcellularLocation>
        <location evidence="1">Cell membrane</location>
        <topology evidence="1">Single-pass type I membrane protein</topology>
    </subcellularLocation>
</comment>
<evidence type="ECO:0000256" key="5">
    <source>
        <dbReference type="ARBA" id="ARBA00022729"/>
    </source>
</evidence>
<evidence type="ECO:0000256" key="11">
    <source>
        <dbReference type="ARBA" id="ARBA00023180"/>
    </source>
</evidence>
<keyword evidence="4" id="KW-0479">Metal-binding</keyword>
<keyword evidence="20" id="KW-1185">Reference proteome</keyword>
<dbReference type="FunFam" id="2.60.40.60:FF:000241">
    <property type="entry name" value="Cadherin 16"/>
    <property type="match status" value="1"/>
</dbReference>
<dbReference type="PROSITE" id="PS00232">
    <property type="entry name" value="CADHERIN_1"/>
    <property type="match status" value="1"/>
</dbReference>
<evidence type="ECO:0000256" key="14">
    <source>
        <dbReference type="ARBA" id="ARBA00078798"/>
    </source>
</evidence>
<keyword evidence="2" id="KW-1003">Cell membrane</keyword>
<dbReference type="GO" id="GO:0016477">
    <property type="term" value="P:cell migration"/>
    <property type="evidence" value="ECO:0007669"/>
    <property type="project" value="TreeGrafter"/>
</dbReference>
<dbReference type="GO" id="GO:0034332">
    <property type="term" value="P:adherens junction organization"/>
    <property type="evidence" value="ECO:0007669"/>
    <property type="project" value="TreeGrafter"/>
</dbReference>
<protein>
    <recommendedName>
        <fullName evidence="13">Cadherin-16</fullName>
    </recommendedName>
    <alternativeName>
        <fullName evidence="14">Kidney-specific cadherin</fullName>
    </alternativeName>
</protein>
<organism evidence="19 20">
    <name type="scientific">Bos mutus grunniens</name>
    <name type="common">Wild yak</name>
    <name type="synonym">Bos grunniens</name>
    <dbReference type="NCBI Taxonomy" id="30521"/>
    <lineage>
        <taxon>Eukaryota</taxon>
        <taxon>Metazoa</taxon>
        <taxon>Chordata</taxon>
        <taxon>Craniata</taxon>
        <taxon>Vertebrata</taxon>
        <taxon>Euteleostomi</taxon>
        <taxon>Mammalia</taxon>
        <taxon>Eutheria</taxon>
        <taxon>Laurasiatheria</taxon>
        <taxon>Artiodactyla</taxon>
        <taxon>Ruminantia</taxon>
        <taxon>Pecora</taxon>
        <taxon>Bovidae</taxon>
        <taxon>Bovinae</taxon>
        <taxon>Bos</taxon>
    </lineage>
</organism>
<dbReference type="SUPFAM" id="SSF49313">
    <property type="entry name" value="Cadherin-like"/>
    <property type="match status" value="6"/>
</dbReference>
<keyword evidence="3 16" id="KW-0812">Transmembrane</keyword>
<evidence type="ECO:0000256" key="6">
    <source>
        <dbReference type="ARBA" id="ARBA00022737"/>
    </source>
</evidence>
<evidence type="ECO:0000313" key="19">
    <source>
        <dbReference type="Ensembl" id="ENSBGRP00000043042.1"/>
    </source>
</evidence>
<keyword evidence="6" id="KW-0677">Repeat</keyword>
<dbReference type="GO" id="GO:0007043">
    <property type="term" value="P:cell-cell junction assembly"/>
    <property type="evidence" value="ECO:0007669"/>
    <property type="project" value="TreeGrafter"/>
</dbReference>
<name>A0A8B9YYA8_BOSMU</name>
<proteinExistence type="predicted"/>
<evidence type="ECO:0000256" key="12">
    <source>
        <dbReference type="ARBA" id="ARBA00037319"/>
    </source>
</evidence>
<dbReference type="SMART" id="SM00112">
    <property type="entry name" value="CA"/>
    <property type="match status" value="5"/>
</dbReference>
<evidence type="ECO:0000256" key="17">
    <source>
        <dbReference type="SAM" id="SignalP"/>
    </source>
</evidence>
<evidence type="ECO:0000256" key="1">
    <source>
        <dbReference type="ARBA" id="ARBA00004251"/>
    </source>
</evidence>
<dbReference type="Ensembl" id="ENSBGRT00000049882.1">
    <property type="protein sequence ID" value="ENSBGRP00000043042.1"/>
    <property type="gene ID" value="ENSBGRG00000026897.1"/>
</dbReference>
<dbReference type="PANTHER" id="PTHR24027:SF424">
    <property type="entry name" value="CADHERIN-16 ISOFORM X3"/>
    <property type="match status" value="1"/>
</dbReference>
<evidence type="ECO:0000256" key="10">
    <source>
        <dbReference type="ARBA" id="ARBA00023136"/>
    </source>
</evidence>
<feature type="domain" description="Cadherin" evidence="18">
    <location>
        <begin position="337"/>
        <end position="449"/>
    </location>
</feature>
<dbReference type="InterPro" id="IPR020894">
    <property type="entry name" value="Cadherin_CS"/>
</dbReference>
<evidence type="ECO:0000313" key="20">
    <source>
        <dbReference type="Proteomes" id="UP000694520"/>
    </source>
</evidence>
<sequence length="748" mass="81400">MVAAWLWLLCFLVPQALPRAQPAELYVEVPENYGGNFPLYLTKLLLPREETEGQIVVSGDAGVAGEGLFAVDPESGFLLVTRALDREEQAEYQLQVTLETEDRRVLWGPQPVRVRVKDENDQVPHFSQATYKVHLSRGTRPGVPFFFLEASDGDEPGTTNSDLRFHILNQAPAQPASDMFQLEPRLGALALSPEGSTSLEKALEGYYQLLVQVKDMGDQASGHQATATIDVSIVENTWVPLDPVHLAENLQVPYPHHIAQVHWNGGDVHYHLESQPQGPFDVDTEGKLYVTQELDREAQAEYLLQVRAQNTHSEDYAEPLELQVVVTDENDNAPICPPRGPSVSIPELSPPGTKVAKILAEDADAPSSPNSHVVYQLLSPEPEEPAELRAFELDSTSGSVTLGAAQLQAGQNILLQVLAMDLGGTDGGLSSTCEIPVTITDINDHAPEFTTSQIEPVSLPEDAEPGTLVTTLTATDADLEPAFRLMDFAIEAGDEEGTFSLDWEPDSAHVQLRLLKNLSYEAAPSHQLVVVVRNVEELVGPGPGPGATATVTVLVERVVPPPQLDRESYEASVPISTPAGSLLLTVQPSDPLSSPLRFSLVNDSEGWLCIKEISGEVHTARPLQGAQPGDMYTVLIEAQDAGSHAYLTLGLHWVEPREHVVPIAVSHNDQIWQIQVRVIVCRCNVEGQCMRKVGRMKGMPTKLSAVGILVGTLIAIGIFLILIFTHLTLARKKDLDQPVDSVPLKVAV</sequence>
<dbReference type="GO" id="GO:0005509">
    <property type="term" value="F:calcium ion binding"/>
    <property type="evidence" value="ECO:0007669"/>
    <property type="project" value="UniProtKB-UniRule"/>
</dbReference>
<dbReference type="InterPro" id="IPR015919">
    <property type="entry name" value="Cadherin-like_sf"/>
</dbReference>
<evidence type="ECO:0000256" key="15">
    <source>
        <dbReference type="PROSITE-ProRule" id="PRU00043"/>
    </source>
</evidence>
<dbReference type="PROSITE" id="PS50268">
    <property type="entry name" value="CADHERIN_2"/>
    <property type="match status" value="6"/>
</dbReference>
<dbReference type="GO" id="GO:0044331">
    <property type="term" value="P:cell-cell adhesion mediated by cadherin"/>
    <property type="evidence" value="ECO:0007669"/>
    <property type="project" value="TreeGrafter"/>
</dbReference>
<evidence type="ECO:0000256" key="9">
    <source>
        <dbReference type="ARBA" id="ARBA00022989"/>
    </source>
</evidence>
<evidence type="ECO:0000256" key="2">
    <source>
        <dbReference type="ARBA" id="ARBA00022475"/>
    </source>
</evidence>
<feature type="signal peptide" evidence="17">
    <location>
        <begin position="1"/>
        <end position="18"/>
    </location>
</feature>
<dbReference type="FunFam" id="2.60.40.60:FF:000159">
    <property type="entry name" value="cadherin-16 isoform X1"/>
    <property type="match status" value="1"/>
</dbReference>
<keyword evidence="11" id="KW-0325">Glycoprotein</keyword>
<dbReference type="GO" id="GO:0007156">
    <property type="term" value="P:homophilic cell adhesion via plasma membrane adhesion molecules"/>
    <property type="evidence" value="ECO:0007669"/>
    <property type="project" value="InterPro"/>
</dbReference>
<evidence type="ECO:0000256" key="13">
    <source>
        <dbReference type="ARBA" id="ARBA00069589"/>
    </source>
</evidence>
<reference evidence="19" key="2">
    <citation type="submission" date="2025-08" db="UniProtKB">
        <authorList>
            <consortium name="Ensembl"/>
        </authorList>
    </citation>
    <scope>IDENTIFICATION</scope>
</reference>
<evidence type="ECO:0000256" key="8">
    <source>
        <dbReference type="ARBA" id="ARBA00022889"/>
    </source>
</evidence>
<evidence type="ECO:0000259" key="18">
    <source>
        <dbReference type="PROSITE" id="PS50268"/>
    </source>
</evidence>
<evidence type="ECO:0000256" key="3">
    <source>
        <dbReference type="ARBA" id="ARBA00022692"/>
    </source>
</evidence>
<evidence type="ECO:0000256" key="16">
    <source>
        <dbReference type="SAM" id="Phobius"/>
    </source>
</evidence>
<feature type="domain" description="Cadherin" evidence="18">
    <location>
        <begin position="451"/>
        <end position="564"/>
    </location>
</feature>
<keyword evidence="5 17" id="KW-0732">Signal</keyword>
<dbReference type="GO" id="GO:0016339">
    <property type="term" value="P:calcium-dependent cell-cell adhesion via plasma membrane cell adhesion molecules"/>
    <property type="evidence" value="ECO:0007669"/>
    <property type="project" value="TreeGrafter"/>
</dbReference>
<feature type="domain" description="Cadherin" evidence="18">
    <location>
        <begin position="56"/>
        <end position="126"/>
    </location>
</feature>
<dbReference type="GO" id="GO:0008013">
    <property type="term" value="F:beta-catenin binding"/>
    <property type="evidence" value="ECO:0007669"/>
    <property type="project" value="TreeGrafter"/>
</dbReference>
<feature type="transmembrane region" description="Helical" evidence="16">
    <location>
        <begin position="703"/>
        <end position="724"/>
    </location>
</feature>
<dbReference type="GO" id="GO:0005912">
    <property type="term" value="C:adherens junction"/>
    <property type="evidence" value="ECO:0007669"/>
    <property type="project" value="TreeGrafter"/>
</dbReference>
<dbReference type="AlphaFoldDB" id="A0A8B9YYA8"/>
<dbReference type="FunFam" id="2.60.40.60:FF:000240">
    <property type="entry name" value="Cadherin 16"/>
    <property type="match status" value="1"/>
</dbReference>
<accession>A0A8B9YYA8</accession>
<dbReference type="CDD" id="cd11304">
    <property type="entry name" value="Cadherin_repeat"/>
    <property type="match status" value="6"/>
</dbReference>
<keyword evidence="8" id="KW-0130">Cell adhesion</keyword>
<keyword evidence="9 16" id="KW-1133">Transmembrane helix</keyword>
<dbReference type="Proteomes" id="UP000694520">
    <property type="component" value="Chromosome 20"/>
</dbReference>
<dbReference type="Pfam" id="PF00028">
    <property type="entry name" value="Cadherin"/>
    <property type="match status" value="3"/>
</dbReference>
<dbReference type="Gene3D" id="2.60.40.60">
    <property type="entry name" value="Cadherins"/>
    <property type="match status" value="6"/>
</dbReference>
<gene>
    <name evidence="19" type="primary">CDH16</name>
</gene>
<keyword evidence="10 16" id="KW-0472">Membrane</keyword>